<dbReference type="VEuPathDB" id="GiardiaDB:GLP15_5014"/>
<evidence type="ECO:0000313" key="2">
    <source>
        <dbReference type="EMBL" id="EFO65748.1"/>
    </source>
</evidence>
<accession>E1EVM6</accession>
<dbReference type="OMA" id="NTWEASL"/>
<reference evidence="2 3" key="1">
    <citation type="journal article" date="2010" name="BMC Genomics">
        <title>Genome analysis and comparative genomics of a Giardia intestinalis assemblage E isolate.</title>
        <authorList>
            <person name="Jerlstrom-Hultqvist J."/>
            <person name="Franzen O."/>
            <person name="Ankarklev J."/>
            <person name="Xu F."/>
            <person name="Nohynkova E."/>
            <person name="Andersson J.O."/>
            <person name="Svard S.G."/>
            <person name="Andersson B."/>
        </authorList>
    </citation>
    <scope>NUCLEOTIDE SEQUENCE [LARGE SCALE GENOMIC DNA]</scope>
    <source>
        <strain evidence="2 3">P15</strain>
    </source>
</reference>
<gene>
    <name evidence="2" type="ORF">GLP15_5014</name>
</gene>
<evidence type="ECO:0000313" key="3">
    <source>
        <dbReference type="Proteomes" id="UP000008974"/>
    </source>
</evidence>
<dbReference type="EMBL" id="ACVC01000007">
    <property type="protein sequence ID" value="EFO65748.1"/>
    <property type="molecule type" value="Genomic_DNA"/>
</dbReference>
<feature type="region of interest" description="Disordered" evidence="1">
    <location>
        <begin position="608"/>
        <end position="633"/>
    </location>
</feature>
<dbReference type="OrthoDB" id="10249806at2759"/>
<dbReference type="AlphaFoldDB" id="E1EVM6"/>
<organism evidence="2 3">
    <name type="scientific">Giardia intestinalis (strain P15)</name>
    <name type="common">Giardia lamblia</name>
    <dbReference type="NCBI Taxonomy" id="658858"/>
    <lineage>
        <taxon>Eukaryota</taxon>
        <taxon>Metamonada</taxon>
        <taxon>Diplomonadida</taxon>
        <taxon>Hexamitidae</taxon>
        <taxon>Giardiinae</taxon>
        <taxon>Giardia</taxon>
    </lineage>
</organism>
<proteinExistence type="predicted"/>
<protein>
    <submittedName>
        <fullName evidence="2">Uncharacterized protein</fullName>
    </submittedName>
</protein>
<feature type="compositionally biased region" description="Basic and acidic residues" evidence="1">
    <location>
        <begin position="614"/>
        <end position="631"/>
    </location>
</feature>
<comment type="caution">
    <text evidence="2">The sequence shown here is derived from an EMBL/GenBank/DDBJ whole genome shotgun (WGS) entry which is preliminary data.</text>
</comment>
<name>E1EVM6_GIAIA</name>
<sequence>MISCPSDIVLMEPKGLAAYFQNMGALCGLAESVIYSEVSGAMFAAVTPEAFLTALNRPLDPCVLRELRIIQSLIQQKIKDSVPSFLDGICKGVILGCSIAPSAEFNDELSSGNTSDPQKDCLSLRDTPNSGRFYEIAVLGCWSSVVLRVPVDTISCYLDECDYPTRPSPSMLPRGSLVDIVLKSGCSARSPIDTDHIKLVIPCSNTWEASLMGLLSMVHDYLSTARKMTTHPPFHVGMYSLPPFTSSSGQSNNHDGNVLTTIALADVLESPEAMSQEHTSYMEQTAFKSIDEDIACNSSSHDGLCNPNADQGTDSLKPISAPSPIEYEPLSPPSEQLFPSYLFSNTSGTYKELFGRLSASASGEIPCYTDICAAGIHPSGFYTPLPQSSGMSIGMHKSLSDMPLPFMSAPNILLPNAIANAHVNNRLLSGTMQCFNGLIYKYNPMLVLPLSTRFRGRIEFIQDGYGCIVCPPFSKQSQTAQSVPTFMNPEFVMNAEKAGCASMRKVFQSLVNIPQDVHSMMSYSPPNISLLSSFNIADGLSLCCFFAAPWVQTSPNTPDCSLIRGDIVEFNLVHGYGYLDEYAVYGSANQPFYPLVSNAALEAMAKHGGRLSKGKGEKQRAEKKKGDEAQMKHSLSAPAVSTNPLMKFNRADLTDYYFLHQSTSNTAEYITLLADKITVVKNTRITKSQWHSLLVDGHIYQGIVYTFNEAENYGFIKSYGNRMQAGTLSQGIEVYFRPSPSGTWKPERGCFVSFKAKWVDSKAQAREVKPIYSRTSSFFFGQCLGVFPPFAIIRAVAHIEHKMSTEKHTFSGRTVDFLQCRGLLAAGADPEPYIYDNQDLSSSCRKIDPYWASDVYFVRTKTLAQALKISLGVGSYVGFNIDPDISTHLRAVNLSVIDPNIFIDILSYIQKYSSSAIIPSLRHSVLTQQFIEKLPWSLNFHMPTRAEPTPLRAFTFHLELGSLQAVFQEGTLQDTGFLHSYQIRLSSKYDTQLLNVPLNSVLRPLEVAIPSSQYVFVCSEIDSTNVLPNQLYELGYSNTLLPSTSSQTHAISLALLVNSSTTCYAMQVSYITDEYVILNNLTIKYDACTAAEYVEPSLFYVGVPRSTYPLGYMFFGMTVYLTVLSTKPEQLANGLVLGKLLANRDYILVVFILSSVGIEITAPTQAQS</sequence>
<evidence type="ECO:0000256" key="1">
    <source>
        <dbReference type="SAM" id="MobiDB-lite"/>
    </source>
</evidence>
<dbReference type="Proteomes" id="UP000008974">
    <property type="component" value="Unassembled WGS sequence"/>
</dbReference>